<dbReference type="eggNOG" id="COG0138">
    <property type="taxonomic scope" value="Bacteria"/>
</dbReference>
<dbReference type="PIRSF" id="PIRSF000414">
    <property type="entry name" value="AICARFT_IMPCHas"/>
    <property type="match status" value="1"/>
</dbReference>
<evidence type="ECO:0000256" key="1">
    <source>
        <dbReference type="ARBA" id="ARBA00004844"/>
    </source>
</evidence>
<dbReference type="OrthoDB" id="9802065at2"/>
<feature type="domain" description="MGS-like" evidence="11">
    <location>
        <begin position="1"/>
        <end position="143"/>
    </location>
</feature>
<accession>A0A068NQ21</accession>
<evidence type="ECO:0000256" key="4">
    <source>
        <dbReference type="ARBA" id="ARBA00022679"/>
    </source>
</evidence>
<reference evidence="12 13" key="1">
    <citation type="journal article" date="2014" name="PLoS ONE">
        <title>The first complete genome sequence of the class fimbriimonadia in the phylum armatimonadetes.</title>
        <authorList>
            <person name="Hu Z.Y."/>
            <person name="Wang Y.Z."/>
            <person name="Im W.T."/>
            <person name="Wang S.Y."/>
            <person name="Zhao G.P."/>
            <person name="Zheng H.J."/>
            <person name="Quan Z.X."/>
        </authorList>
    </citation>
    <scope>NUCLEOTIDE SEQUENCE [LARGE SCALE GENOMIC DNA]</scope>
    <source>
        <strain evidence="12">Gsoil 348</strain>
    </source>
</reference>
<dbReference type="FunFam" id="3.40.50.1380:FF:000001">
    <property type="entry name" value="Bifunctional purine biosynthesis protein PurH"/>
    <property type="match status" value="1"/>
</dbReference>
<dbReference type="SUPFAM" id="SSF52335">
    <property type="entry name" value="Methylglyoxal synthase-like"/>
    <property type="match status" value="1"/>
</dbReference>
<dbReference type="KEGG" id="fgi:OP10G_2275"/>
<name>A0A068NQ21_FIMGI</name>
<dbReference type="InterPro" id="IPR011607">
    <property type="entry name" value="MGS-like_dom"/>
</dbReference>
<evidence type="ECO:0000256" key="3">
    <source>
        <dbReference type="ARBA" id="ARBA00007667"/>
    </source>
</evidence>
<dbReference type="PANTHER" id="PTHR11692">
    <property type="entry name" value="BIFUNCTIONAL PURINE BIOSYNTHESIS PROTEIN PURH"/>
    <property type="match status" value="1"/>
</dbReference>
<dbReference type="NCBIfam" id="NF002049">
    <property type="entry name" value="PRK00881.1"/>
    <property type="match status" value="1"/>
</dbReference>
<organism evidence="12 13">
    <name type="scientific">Fimbriimonas ginsengisoli Gsoil 348</name>
    <dbReference type="NCBI Taxonomy" id="661478"/>
    <lineage>
        <taxon>Bacteria</taxon>
        <taxon>Bacillati</taxon>
        <taxon>Armatimonadota</taxon>
        <taxon>Fimbriimonadia</taxon>
        <taxon>Fimbriimonadales</taxon>
        <taxon>Fimbriimonadaceae</taxon>
        <taxon>Fimbriimonas</taxon>
    </lineage>
</organism>
<dbReference type="Pfam" id="PF01808">
    <property type="entry name" value="AICARFT_IMPCHas"/>
    <property type="match status" value="1"/>
</dbReference>
<gene>
    <name evidence="10" type="primary">purH</name>
    <name evidence="12" type="ORF">OP10G_2275</name>
</gene>
<dbReference type="Gene3D" id="3.40.140.20">
    <property type="match status" value="2"/>
</dbReference>
<evidence type="ECO:0000256" key="8">
    <source>
        <dbReference type="ARBA" id="ARBA00050488"/>
    </source>
</evidence>
<dbReference type="RefSeq" id="WP_025225795.1">
    <property type="nucleotide sequence ID" value="NZ_CP007139.1"/>
</dbReference>
<comment type="catalytic activity">
    <reaction evidence="9 10">
        <text>IMP + H2O = 5-formamido-1-(5-phospho-D-ribosyl)imidazole-4-carboxamide</text>
        <dbReference type="Rhea" id="RHEA:18445"/>
        <dbReference type="ChEBI" id="CHEBI:15377"/>
        <dbReference type="ChEBI" id="CHEBI:58053"/>
        <dbReference type="ChEBI" id="CHEBI:58467"/>
        <dbReference type="EC" id="3.5.4.10"/>
    </reaction>
</comment>
<keyword evidence="6 10" id="KW-0378">Hydrolase</keyword>
<keyword evidence="7 10" id="KW-0511">Multifunctional enzyme</keyword>
<comment type="similarity">
    <text evidence="3 10">Belongs to the PurH family.</text>
</comment>
<dbReference type="SMART" id="SM00798">
    <property type="entry name" value="AICARFT_IMPCHas"/>
    <property type="match status" value="1"/>
</dbReference>
<dbReference type="EMBL" id="CP007139">
    <property type="protein sequence ID" value="AIE85643.1"/>
    <property type="molecule type" value="Genomic_DNA"/>
</dbReference>
<dbReference type="InterPro" id="IPR016193">
    <property type="entry name" value="Cytidine_deaminase-like"/>
</dbReference>
<dbReference type="GO" id="GO:0004643">
    <property type="term" value="F:phosphoribosylaminoimidazolecarboxamide formyltransferase activity"/>
    <property type="evidence" value="ECO:0007669"/>
    <property type="project" value="UniProtKB-UniRule"/>
</dbReference>
<dbReference type="HOGENOM" id="CLU_016316_5_2_0"/>
<proteinExistence type="inferred from homology"/>
<dbReference type="CDD" id="cd01421">
    <property type="entry name" value="IMPCH"/>
    <property type="match status" value="1"/>
</dbReference>
<evidence type="ECO:0000256" key="6">
    <source>
        <dbReference type="ARBA" id="ARBA00022801"/>
    </source>
</evidence>
<dbReference type="Gene3D" id="3.40.50.1380">
    <property type="entry name" value="Methylglyoxal synthase-like domain"/>
    <property type="match status" value="1"/>
</dbReference>
<dbReference type="SUPFAM" id="SSF53927">
    <property type="entry name" value="Cytidine deaminase-like"/>
    <property type="match status" value="1"/>
</dbReference>
<sequence>MKRALLSVTDKTGIVDFARSLSERGFEIVSTGGTAREIRQAGIPVVEVSEVTGFPEMLDGRVKTLHPMIHGGLLGDVRLESHRAAMLDAGIQPIEVVAVNLYAFEKTVSEPHTAEEAIESIDIGGPAMIRAAAKNHDNLFVVVDPGDYGQVLAAIDAEDASIRLSLAAKAFRHTAFYDSMISRYLTNAAGESPYSDTVTVGLRQASPFRYGENPHQRGALYHDPLGQPGLCRARQLWGMEMGYNNWNDADGAWELVADLPGTACAITKHGNPCGAAVAETYGDAFRLARDSDPISAFGGVVAINGLLDEEAAEAMVEKGNKLDVVIATGFTDGALRMFQDRKGWGQEVRLLAAPLPPSEVSVGFRSIRGGALVQDTDEDPGLEWRVVTKLVPSEEQMAALRFLWRVIPHVKSNAIVVGSAGRLRGVGAGQMNRVQSVRLALEQAGETARGGVLASDAFFPFPDSIETAAAAGIAAIVQPGGSKKDPDVIAKADELGIAMCFTGVRHFRH</sequence>
<dbReference type="FunFam" id="3.40.140.20:FF:000001">
    <property type="entry name" value="Bifunctional purine biosynthesis protein PurH"/>
    <property type="match status" value="1"/>
</dbReference>
<dbReference type="UniPathway" id="UPA00074">
    <property type="reaction ID" value="UER00133"/>
</dbReference>
<dbReference type="InterPro" id="IPR024051">
    <property type="entry name" value="AICAR_Tfase_dup_dom_sf"/>
</dbReference>
<dbReference type="GO" id="GO:0006189">
    <property type="term" value="P:'de novo' IMP biosynthetic process"/>
    <property type="evidence" value="ECO:0007669"/>
    <property type="project" value="UniProtKB-UniRule"/>
</dbReference>
<evidence type="ECO:0000313" key="13">
    <source>
        <dbReference type="Proteomes" id="UP000027982"/>
    </source>
</evidence>
<dbReference type="GO" id="GO:0003937">
    <property type="term" value="F:IMP cyclohydrolase activity"/>
    <property type="evidence" value="ECO:0007669"/>
    <property type="project" value="UniProtKB-UniRule"/>
</dbReference>
<dbReference type="HAMAP" id="MF_00139">
    <property type="entry name" value="PurH"/>
    <property type="match status" value="1"/>
</dbReference>
<dbReference type="EC" id="3.5.4.10" evidence="10"/>
<evidence type="ECO:0000256" key="2">
    <source>
        <dbReference type="ARBA" id="ARBA00004954"/>
    </source>
</evidence>
<comment type="catalytic activity">
    <reaction evidence="8 10">
        <text>(6R)-10-formyltetrahydrofolate + 5-amino-1-(5-phospho-beta-D-ribosyl)imidazole-4-carboxamide = 5-formamido-1-(5-phospho-D-ribosyl)imidazole-4-carboxamide + (6S)-5,6,7,8-tetrahydrofolate</text>
        <dbReference type="Rhea" id="RHEA:22192"/>
        <dbReference type="ChEBI" id="CHEBI:57453"/>
        <dbReference type="ChEBI" id="CHEBI:58467"/>
        <dbReference type="ChEBI" id="CHEBI:58475"/>
        <dbReference type="ChEBI" id="CHEBI:195366"/>
        <dbReference type="EC" id="2.1.2.3"/>
    </reaction>
</comment>
<dbReference type="InterPro" id="IPR002695">
    <property type="entry name" value="PurH-like"/>
</dbReference>
<dbReference type="SMART" id="SM00851">
    <property type="entry name" value="MGS"/>
    <property type="match status" value="1"/>
</dbReference>
<dbReference type="PROSITE" id="PS51855">
    <property type="entry name" value="MGS"/>
    <property type="match status" value="1"/>
</dbReference>
<dbReference type="GO" id="GO:0005829">
    <property type="term" value="C:cytosol"/>
    <property type="evidence" value="ECO:0007669"/>
    <property type="project" value="TreeGrafter"/>
</dbReference>
<comment type="domain">
    <text evidence="10">The IMP cyclohydrolase activity resides in the N-terminal region.</text>
</comment>
<keyword evidence="4 10" id="KW-0808">Transferase</keyword>
<dbReference type="Proteomes" id="UP000027982">
    <property type="component" value="Chromosome"/>
</dbReference>
<dbReference type="STRING" id="661478.OP10G_2275"/>
<keyword evidence="5 10" id="KW-0658">Purine biosynthesis</keyword>
<protein>
    <recommendedName>
        <fullName evidence="10">Bifunctional purine biosynthesis protein PurH</fullName>
    </recommendedName>
    <domain>
        <recommendedName>
            <fullName evidence="10">Phosphoribosylaminoimidazolecarboxamide formyltransferase</fullName>
            <ecNumber evidence="10">2.1.2.3</ecNumber>
        </recommendedName>
        <alternativeName>
            <fullName evidence="10">AICAR transformylase</fullName>
        </alternativeName>
    </domain>
    <domain>
        <recommendedName>
            <fullName evidence="10">IMP cyclohydrolase</fullName>
            <ecNumber evidence="10">3.5.4.10</ecNumber>
        </recommendedName>
        <alternativeName>
            <fullName evidence="10">ATIC</fullName>
        </alternativeName>
        <alternativeName>
            <fullName evidence="10">IMP synthase</fullName>
        </alternativeName>
        <alternativeName>
            <fullName evidence="10">Inosinicase</fullName>
        </alternativeName>
    </domain>
</protein>
<dbReference type="Pfam" id="PF02142">
    <property type="entry name" value="MGS"/>
    <property type="match status" value="1"/>
</dbReference>
<evidence type="ECO:0000259" key="11">
    <source>
        <dbReference type="PROSITE" id="PS51855"/>
    </source>
</evidence>
<comment type="pathway">
    <text evidence="2 10">Purine metabolism; IMP biosynthesis via de novo pathway; 5-formamido-1-(5-phospho-D-ribosyl)imidazole-4-carboxamide from 5-amino-1-(5-phospho-D-ribosyl)imidazole-4-carboxamide (10-formyl THF route): step 1/1.</text>
</comment>
<dbReference type="EC" id="2.1.2.3" evidence="10"/>
<dbReference type="PANTHER" id="PTHR11692:SF0">
    <property type="entry name" value="BIFUNCTIONAL PURINE BIOSYNTHESIS PROTEIN ATIC"/>
    <property type="match status" value="1"/>
</dbReference>
<dbReference type="InterPro" id="IPR036914">
    <property type="entry name" value="MGS-like_dom_sf"/>
</dbReference>
<evidence type="ECO:0000256" key="7">
    <source>
        <dbReference type="ARBA" id="ARBA00023268"/>
    </source>
</evidence>
<comment type="pathway">
    <text evidence="1 10">Purine metabolism; IMP biosynthesis via de novo pathway; IMP from 5-formamido-1-(5-phospho-D-ribosyl)imidazole-4-carboxamide: step 1/1.</text>
</comment>
<dbReference type="AlphaFoldDB" id="A0A068NQ21"/>
<evidence type="ECO:0000256" key="10">
    <source>
        <dbReference type="HAMAP-Rule" id="MF_00139"/>
    </source>
</evidence>
<evidence type="ECO:0000256" key="9">
    <source>
        <dbReference type="ARBA" id="ARBA00050687"/>
    </source>
</evidence>
<dbReference type="NCBIfam" id="TIGR00355">
    <property type="entry name" value="purH"/>
    <property type="match status" value="1"/>
</dbReference>
<evidence type="ECO:0000313" key="12">
    <source>
        <dbReference type="EMBL" id="AIE85643.1"/>
    </source>
</evidence>
<keyword evidence="13" id="KW-1185">Reference proteome</keyword>
<evidence type="ECO:0000256" key="5">
    <source>
        <dbReference type="ARBA" id="ARBA00022755"/>
    </source>
</evidence>